<reference evidence="2" key="1">
    <citation type="journal article" date="2020" name="mSystems">
        <title>Genome- and Community-Level Interaction Insights into Carbon Utilization and Element Cycling Functions of Hydrothermarchaeota in Hydrothermal Sediment.</title>
        <authorList>
            <person name="Zhou Z."/>
            <person name="Liu Y."/>
            <person name="Xu W."/>
            <person name="Pan J."/>
            <person name="Luo Z.H."/>
            <person name="Li M."/>
        </authorList>
    </citation>
    <scope>NUCLEOTIDE SEQUENCE [LARGE SCALE GENOMIC DNA]</scope>
    <source>
        <strain evidence="2">SpSt-1056</strain>
    </source>
</reference>
<dbReference type="GO" id="GO:0009055">
    <property type="term" value="F:electron transfer activity"/>
    <property type="evidence" value="ECO:0007669"/>
    <property type="project" value="InterPro"/>
</dbReference>
<gene>
    <name evidence="2" type="ORF">ENM11_04345</name>
</gene>
<dbReference type="SUPFAM" id="SSF52402">
    <property type="entry name" value="Adenine nucleotide alpha hydrolases-like"/>
    <property type="match status" value="1"/>
</dbReference>
<dbReference type="CDD" id="cd01714">
    <property type="entry name" value="ETF_beta"/>
    <property type="match status" value="1"/>
</dbReference>
<dbReference type="PANTHER" id="PTHR21294:SF17">
    <property type="entry name" value="PROTEIN FIXA"/>
    <property type="match status" value="1"/>
</dbReference>
<sequence length="264" mass="28706">MDRLNIVVCVKVVPKVDQVKFDPATKTVDRTSAENELNEADKNALETALQLKEKHGGKVAVVSMGPPFFEPFLKICVAMGADDAVLLSDKAFAGADTYATSYVLAQAVKKLKPDLVLCGESTSDSGTAQVPAQMAEWLGYPNISYASNVSVDNGFVVARRTVKGGYEVVKAPLPAVVSVELGSNTPRFPDFRRKRWAEREFKTTVWTSADLELDLSLAGRAGSKTDVVELQSIAPPQRLRKFLEGSEDEIAQTILEIIKEAVTE</sequence>
<evidence type="ECO:0000313" key="2">
    <source>
        <dbReference type="EMBL" id="HHK68368.1"/>
    </source>
</evidence>
<dbReference type="SMART" id="SM00893">
    <property type="entry name" value="ETF"/>
    <property type="match status" value="1"/>
</dbReference>
<dbReference type="InterPro" id="IPR014730">
    <property type="entry name" value="ETF_a/b_N"/>
</dbReference>
<dbReference type="PANTHER" id="PTHR21294">
    <property type="entry name" value="ELECTRON TRANSFER FLAVOPROTEIN BETA-SUBUNIT"/>
    <property type="match status" value="1"/>
</dbReference>
<dbReference type="Pfam" id="PF01012">
    <property type="entry name" value="ETF"/>
    <property type="match status" value="1"/>
</dbReference>
<protein>
    <submittedName>
        <fullName evidence="2">Electron transfer flavoprotein beta subunit/FixA family protein</fullName>
    </submittedName>
</protein>
<organism evidence="2">
    <name type="scientific">Caldiarchaeum subterraneum</name>
    <dbReference type="NCBI Taxonomy" id="311458"/>
    <lineage>
        <taxon>Archaea</taxon>
        <taxon>Nitrososphaerota</taxon>
        <taxon>Candidatus Caldarchaeales</taxon>
        <taxon>Candidatus Caldarchaeaceae</taxon>
        <taxon>Candidatus Caldarchaeum</taxon>
    </lineage>
</organism>
<proteinExistence type="predicted"/>
<dbReference type="AlphaFoldDB" id="A0A7C5QD44"/>
<dbReference type="EMBL" id="DRWN01000030">
    <property type="protein sequence ID" value="HHK68368.1"/>
    <property type="molecule type" value="Genomic_DNA"/>
</dbReference>
<dbReference type="InterPro" id="IPR033948">
    <property type="entry name" value="ETF_beta_N"/>
</dbReference>
<comment type="caution">
    <text evidence="2">The sequence shown here is derived from an EMBL/GenBank/DDBJ whole genome shotgun (WGS) entry which is preliminary data.</text>
</comment>
<name>A0A7C5QD44_CALS0</name>
<accession>A0A7C5QD44</accession>
<dbReference type="Gene3D" id="3.40.50.620">
    <property type="entry name" value="HUPs"/>
    <property type="match status" value="1"/>
</dbReference>
<dbReference type="PIRSF" id="PIRSF000090">
    <property type="entry name" value="Beta-ETF"/>
    <property type="match status" value="1"/>
</dbReference>
<dbReference type="InterPro" id="IPR012255">
    <property type="entry name" value="ETF_b"/>
</dbReference>
<feature type="domain" description="Electron transfer flavoprotein alpha/beta-subunit N-terminal" evidence="1">
    <location>
        <begin position="25"/>
        <end position="215"/>
    </location>
</feature>
<evidence type="ECO:0000259" key="1">
    <source>
        <dbReference type="SMART" id="SM00893"/>
    </source>
</evidence>
<dbReference type="InterPro" id="IPR014729">
    <property type="entry name" value="Rossmann-like_a/b/a_fold"/>
</dbReference>